<proteinExistence type="inferred from homology"/>
<dbReference type="RefSeq" id="WP_087070873.1">
    <property type="nucleotide sequence ID" value="NZ_CAUPFC010000002.1"/>
</dbReference>
<dbReference type="Proteomes" id="UP001284901">
    <property type="component" value="Unassembled WGS sequence"/>
</dbReference>
<dbReference type="PROSITE" id="PS51352">
    <property type="entry name" value="THIOREDOXIN_2"/>
    <property type="match status" value="1"/>
</dbReference>
<evidence type="ECO:0000313" key="9">
    <source>
        <dbReference type="EMBL" id="MDY5145500.1"/>
    </source>
</evidence>
<dbReference type="PRINTS" id="PR00421">
    <property type="entry name" value="THIOREDOXIN"/>
</dbReference>
<name>A0AAW9HLV1_9ACTO</name>
<evidence type="ECO:0000256" key="5">
    <source>
        <dbReference type="ARBA" id="ARBA00023284"/>
    </source>
</evidence>
<evidence type="ECO:0000256" key="1">
    <source>
        <dbReference type="ARBA" id="ARBA00008987"/>
    </source>
</evidence>
<keyword evidence="5" id="KW-0676">Redox-active center</keyword>
<keyword evidence="10" id="KW-1185">Reference proteome</keyword>
<evidence type="ECO:0000256" key="6">
    <source>
        <dbReference type="NCBIfam" id="TIGR01068"/>
    </source>
</evidence>
<dbReference type="GO" id="GO:0015035">
    <property type="term" value="F:protein-disulfide reductase activity"/>
    <property type="evidence" value="ECO:0007669"/>
    <property type="project" value="UniProtKB-UniRule"/>
</dbReference>
<protein>
    <recommendedName>
        <fullName evidence="6">Thioredoxin</fullName>
    </recommendedName>
</protein>
<dbReference type="InterPro" id="IPR013766">
    <property type="entry name" value="Thioredoxin_domain"/>
</dbReference>
<keyword evidence="2" id="KW-0813">Transport</keyword>
<dbReference type="InterPro" id="IPR036249">
    <property type="entry name" value="Thioredoxin-like_sf"/>
</dbReference>
<feature type="domain" description="Thioredoxin" evidence="7">
    <location>
        <begin position="1"/>
        <end position="119"/>
    </location>
</feature>
<dbReference type="SUPFAM" id="SSF52833">
    <property type="entry name" value="Thioredoxin-like"/>
    <property type="match status" value="1"/>
</dbReference>
<gene>
    <name evidence="8" type="primary">trxA</name>
    <name evidence="8" type="ORF">R6G74_03880</name>
    <name evidence="9" type="ORF">R6P33_00490</name>
</gene>
<evidence type="ECO:0000313" key="8">
    <source>
        <dbReference type="EMBL" id="MDY5140452.1"/>
    </source>
</evidence>
<dbReference type="NCBIfam" id="TIGR01068">
    <property type="entry name" value="thioredoxin"/>
    <property type="match status" value="1"/>
</dbReference>
<comment type="similarity">
    <text evidence="1">Belongs to the thioredoxin family.</text>
</comment>
<dbReference type="GO" id="GO:0005829">
    <property type="term" value="C:cytosol"/>
    <property type="evidence" value="ECO:0007669"/>
    <property type="project" value="TreeGrafter"/>
</dbReference>
<dbReference type="PANTHER" id="PTHR45663:SF40">
    <property type="entry name" value="THIOREDOXIN 2"/>
    <property type="match status" value="1"/>
</dbReference>
<evidence type="ECO:0000256" key="4">
    <source>
        <dbReference type="ARBA" id="ARBA00023157"/>
    </source>
</evidence>
<dbReference type="GeneID" id="92814069"/>
<dbReference type="Proteomes" id="UP001288320">
    <property type="component" value="Unassembled WGS sequence"/>
</dbReference>
<evidence type="ECO:0000259" key="7">
    <source>
        <dbReference type="PROSITE" id="PS51352"/>
    </source>
</evidence>
<dbReference type="AlphaFoldDB" id="A0AAW9HLV1"/>
<dbReference type="InterPro" id="IPR005746">
    <property type="entry name" value="Thioredoxin"/>
</dbReference>
<evidence type="ECO:0000256" key="3">
    <source>
        <dbReference type="ARBA" id="ARBA00022982"/>
    </source>
</evidence>
<evidence type="ECO:0000256" key="2">
    <source>
        <dbReference type="ARBA" id="ARBA00022448"/>
    </source>
</evidence>
<dbReference type="PROSITE" id="PS00194">
    <property type="entry name" value="THIOREDOXIN_1"/>
    <property type="match status" value="1"/>
</dbReference>
<dbReference type="Pfam" id="PF00085">
    <property type="entry name" value="Thioredoxin"/>
    <property type="match status" value="1"/>
</dbReference>
<dbReference type="CDD" id="cd02947">
    <property type="entry name" value="TRX_family"/>
    <property type="match status" value="1"/>
</dbReference>
<dbReference type="InterPro" id="IPR017937">
    <property type="entry name" value="Thioredoxin_CS"/>
</dbReference>
<evidence type="ECO:0000313" key="11">
    <source>
        <dbReference type="Proteomes" id="UP001288320"/>
    </source>
</evidence>
<sequence>MATVTVTAENFNDTVHEGIVLLDFWASWCGPCRAFSPIYEKASEKHPDITFGKVSTEDSPELAAHFQIQAIPTIMAFRDGIRVFEQAGALPAGPLEDLIGQVKELDMDEIRARLAAHEAEESAKQAE</sequence>
<dbReference type="Gene3D" id="3.40.30.10">
    <property type="entry name" value="Glutaredoxin"/>
    <property type="match status" value="1"/>
</dbReference>
<accession>A0AAW9HLV1</accession>
<keyword evidence="3" id="KW-0249">Electron transport</keyword>
<comment type="caution">
    <text evidence="8">The sequence shown here is derived from an EMBL/GenBank/DDBJ whole genome shotgun (WGS) entry which is preliminary data.</text>
</comment>
<reference evidence="8 10" key="1">
    <citation type="submission" date="2023-10" db="EMBL/GenBank/DDBJ databases">
        <title>Whole Genome based description of the genera Actinobaculum and Actinotignum reveals a complex phylogenetic relationship within the species included in the genus Actinotignum.</title>
        <authorList>
            <person name="Jensen C.S."/>
            <person name="Dargis R."/>
            <person name="Kemp M."/>
            <person name="Christensen J.J."/>
        </authorList>
    </citation>
    <scope>NUCLEOTIDE SEQUENCE</scope>
    <source>
        <strain evidence="9 10">SLA_B089</strain>
        <strain evidence="8">SLA_B245</strain>
    </source>
</reference>
<evidence type="ECO:0000313" key="10">
    <source>
        <dbReference type="Proteomes" id="UP001284901"/>
    </source>
</evidence>
<dbReference type="EMBL" id="JAWNFY010000001">
    <property type="protein sequence ID" value="MDY5145500.1"/>
    <property type="molecule type" value="Genomic_DNA"/>
</dbReference>
<dbReference type="EMBL" id="JAWNFV010000006">
    <property type="protein sequence ID" value="MDY5140452.1"/>
    <property type="molecule type" value="Genomic_DNA"/>
</dbReference>
<dbReference type="PANTHER" id="PTHR45663">
    <property type="entry name" value="GEO12009P1"/>
    <property type="match status" value="1"/>
</dbReference>
<keyword evidence="4" id="KW-1015">Disulfide bond</keyword>
<organism evidence="8 11">
    <name type="scientific">Actinotignum timonense</name>
    <dbReference type="NCBI Taxonomy" id="1870995"/>
    <lineage>
        <taxon>Bacteria</taxon>
        <taxon>Bacillati</taxon>
        <taxon>Actinomycetota</taxon>
        <taxon>Actinomycetes</taxon>
        <taxon>Actinomycetales</taxon>
        <taxon>Actinomycetaceae</taxon>
        <taxon>Actinotignum</taxon>
    </lineage>
</organism>